<evidence type="ECO:0000256" key="2">
    <source>
        <dbReference type="ARBA" id="ARBA00012720"/>
    </source>
</evidence>
<dbReference type="InterPro" id="IPR003265">
    <property type="entry name" value="HhH-GPD_domain"/>
</dbReference>
<keyword evidence="3" id="KW-0227">DNA damage</keyword>
<dbReference type="Pfam" id="PF07934">
    <property type="entry name" value="OGG_N"/>
    <property type="match status" value="1"/>
</dbReference>
<name>B4S806_PROA2</name>
<keyword evidence="7" id="KW-0511">Multifunctional enzyme</keyword>
<dbReference type="EMBL" id="CP001108">
    <property type="protein sequence ID" value="ACF46193.1"/>
    <property type="molecule type" value="Genomic_DNA"/>
</dbReference>
<dbReference type="InterPro" id="IPR052054">
    <property type="entry name" value="Oxidative_DNA_repair_enzyme"/>
</dbReference>
<evidence type="ECO:0000313" key="12">
    <source>
        <dbReference type="Proteomes" id="UP000002725"/>
    </source>
</evidence>
<organism evidence="11 12">
    <name type="scientific">Prosthecochloris aestuarii (strain DSM 271 / SK 413)</name>
    <dbReference type="NCBI Taxonomy" id="290512"/>
    <lineage>
        <taxon>Bacteria</taxon>
        <taxon>Pseudomonadati</taxon>
        <taxon>Chlorobiota</taxon>
        <taxon>Chlorobiia</taxon>
        <taxon>Chlorobiales</taxon>
        <taxon>Chlorobiaceae</taxon>
        <taxon>Prosthecochloris</taxon>
    </lineage>
</organism>
<dbReference type="GO" id="GO:0008534">
    <property type="term" value="F:oxidized purine nucleobase lesion DNA N-glycosylase activity"/>
    <property type="evidence" value="ECO:0007669"/>
    <property type="project" value="InterPro"/>
</dbReference>
<dbReference type="eggNOG" id="COG0122">
    <property type="taxonomic scope" value="Bacteria"/>
</dbReference>
<keyword evidence="5" id="KW-0234">DNA repair</keyword>
<comment type="catalytic activity">
    <reaction evidence="9">
        <text>2'-deoxyribonucleotide-(2'-deoxyribose 5'-phosphate)-2'-deoxyribonucleotide-DNA = a 3'-end 2'-deoxyribonucleotide-(2,3-dehydro-2,3-deoxyribose 5'-phosphate)-DNA + a 5'-end 5'-phospho-2'-deoxyribonucleoside-DNA + H(+)</text>
        <dbReference type="Rhea" id="RHEA:66592"/>
        <dbReference type="Rhea" id="RHEA-COMP:13180"/>
        <dbReference type="Rhea" id="RHEA-COMP:16897"/>
        <dbReference type="Rhea" id="RHEA-COMP:17067"/>
        <dbReference type="ChEBI" id="CHEBI:15378"/>
        <dbReference type="ChEBI" id="CHEBI:136412"/>
        <dbReference type="ChEBI" id="CHEBI:157695"/>
        <dbReference type="ChEBI" id="CHEBI:167181"/>
        <dbReference type="EC" id="4.2.99.18"/>
    </reaction>
</comment>
<evidence type="ECO:0000256" key="6">
    <source>
        <dbReference type="ARBA" id="ARBA00023239"/>
    </source>
</evidence>
<dbReference type="InterPro" id="IPR023170">
    <property type="entry name" value="HhH_base_excis_C"/>
</dbReference>
<gene>
    <name evidence="11" type="ordered locus">Paes_1164</name>
</gene>
<proteinExistence type="inferred from homology"/>
<dbReference type="STRING" id="290512.Paes_1164"/>
<sequence>MNTIEIIETKRQINLKETLFSGQTFRWEQLEIDSNTYISMIGNTHIQLQQISNNKIRLCSSSPLIDGQKPTVFFNEYCSLDIDERLCFSEEFRRVYPVVSQLAEPYMGVRVLRLNAFETLITFMCAQAIGMNLIRKQIRTICNRFGERHMTEIDGNPLIQYSFPSPETLAAASPQDLRICTNNNCERASNIISAARAVAEGRLCMDELINNELSLGSIRNSLTAYRGIGLKIADCVMLFGLHRHDAFPIDTHVRQYLGKWFGLEKTQKALTPKTYIELQHQASEILNPENAGYAGHILFHCWRNEVRHMNSF</sequence>
<dbReference type="EC" id="4.2.99.18" evidence="2"/>
<accession>B4S806</accession>
<dbReference type="AlphaFoldDB" id="B4S806"/>
<evidence type="ECO:0000259" key="10">
    <source>
        <dbReference type="SMART" id="SM00478"/>
    </source>
</evidence>
<keyword evidence="4" id="KW-0378">Hydrolase</keyword>
<feature type="domain" description="HhH-GPD" evidence="10">
    <location>
        <begin position="129"/>
        <end position="303"/>
    </location>
</feature>
<keyword evidence="8" id="KW-0326">Glycosidase</keyword>
<dbReference type="SMART" id="SM00478">
    <property type="entry name" value="ENDO3c"/>
    <property type="match status" value="1"/>
</dbReference>
<comment type="similarity">
    <text evidence="1">Belongs to the type-1 OGG1 family.</text>
</comment>
<dbReference type="SUPFAM" id="SSF55945">
    <property type="entry name" value="TATA-box binding protein-like"/>
    <property type="match status" value="1"/>
</dbReference>
<dbReference type="GO" id="GO:0006284">
    <property type="term" value="P:base-excision repair"/>
    <property type="evidence" value="ECO:0007669"/>
    <property type="project" value="InterPro"/>
</dbReference>
<dbReference type="GO" id="GO:0006289">
    <property type="term" value="P:nucleotide-excision repair"/>
    <property type="evidence" value="ECO:0007669"/>
    <property type="project" value="InterPro"/>
</dbReference>
<dbReference type="KEGG" id="paa:Paes_1164"/>
<evidence type="ECO:0000256" key="9">
    <source>
        <dbReference type="ARBA" id="ARBA00044632"/>
    </source>
</evidence>
<dbReference type="Proteomes" id="UP000002725">
    <property type="component" value="Chromosome"/>
</dbReference>
<keyword evidence="6" id="KW-0456">Lyase</keyword>
<evidence type="ECO:0000256" key="3">
    <source>
        <dbReference type="ARBA" id="ARBA00022763"/>
    </source>
</evidence>
<dbReference type="SUPFAM" id="SSF48150">
    <property type="entry name" value="DNA-glycosylase"/>
    <property type="match status" value="1"/>
</dbReference>
<reference evidence="11" key="1">
    <citation type="submission" date="2008-06" db="EMBL/GenBank/DDBJ databases">
        <title>Complete sequence of chromosome of Prosthecochloris aestuarii DSM 271.</title>
        <authorList>
            <consortium name="US DOE Joint Genome Institute"/>
            <person name="Lucas S."/>
            <person name="Copeland A."/>
            <person name="Lapidus A."/>
            <person name="Glavina del Rio T."/>
            <person name="Dalin E."/>
            <person name="Tice H."/>
            <person name="Bruce D."/>
            <person name="Goodwin L."/>
            <person name="Pitluck S."/>
            <person name="Schmutz J."/>
            <person name="Larimer F."/>
            <person name="Land M."/>
            <person name="Hauser L."/>
            <person name="Kyrpides N."/>
            <person name="Anderson I."/>
            <person name="Liu Z."/>
            <person name="Li T."/>
            <person name="Zhao F."/>
            <person name="Overmann J."/>
            <person name="Bryant D.A."/>
            <person name="Richardson P."/>
        </authorList>
    </citation>
    <scope>NUCLEOTIDE SEQUENCE [LARGE SCALE GENOMIC DNA]</scope>
    <source>
        <strain evidence="11">DSM 271</strain>
    </source>
</reference>
<dbReference type="InterPro" id="IPR011257">
    <property type="entry name" value="DNA_glycosylase"/>
</dbReference>
<dbReference type="RefSeq" id="WP_012505728.1">
    <property type="nucleotide sequence ID" value="NC_011059.1"/>
</dbReference>
<dbReference type="PANTHER" id="PTHR10242">
    <property type="entry name" value="8-OXOGUANINE DNA GLYCOSYLASE"/>
    <property type="match status" value="1"/>
</dbReference>
<dbReference type="GO" id="GO:0003684">
    <property type="term" value="F:damaged DNA binding"/>
    <property type="evidence" value="ECO:0007669"/>
    <property type="project" value="InterPro"/>
</dbReference>
<dbReference type="InterPro" id="IPR012904">
    <property type="entry name" value="OGG_N"/>
</dbReference>
<dbReference type="HOGENOM" id="CLU_027543_3_2_10"/>
<dbReference type="Pfam" id="PF00730">
    <property type="entry name" value="HhH-GPD"/>
    <property type="match status" value="1"/>
</dbReference>
<evidence type="ECO:0000313" key="11">
    <source>
        <dbReference type="EMBL" id="ACF46193.1"/>
    </source>
</evidence>
<evidence type="ECO:0000256" key="4">
    <source>
        <dbReference type="ARBA" id="ARBA00022801"/>
    </source>
</evidence>
<protein>
    <recommendedName>
        <fullName evidence="2">DNA-(apurinic or apyrimidinic site) lyase</fullName>
        <ecNumber evidence="2">4.2.99.18</ecNumber>
    </recommendedName>
</protein>
<evidence type="ECO:0000256" key="7">
    <source>
        <dbReference type="ARBA" id="ARBA00023268"/>
    </source>
</evidence>
<dbReference type="GO" id="GO:0140078">
    <property type="term" value="F:class I DNA-(apurinic or apyrimidinic site) endonuclease activity"/>
    <property type="evidence" value="ECO:0007669"/>
    <property type="project" value="UniProtKB-EC"/>
</dbReference>
<dbReference type="Gene3D" id="3.30.310.40">
    <property type="match status" value="1"/>
</dbReference>
<dbReference type="Gene3D" id="1.10.340.30">
    <property type="entry name" value="Hypothetical protein, domain 2"/>
    <property type="match status" value="1"/>
</dbReference>
<keyword evidence="12" id="KW-1185">Reference proteome</keyword>
<evidence type="ECO:0000256" key="8">
    <source>
        <dbReference type="ARBA" id="ARBA00023295"/>
    </source>
</evidence>
<dbReference type="PANTHER" id="PTHR10242:SF2">
    <property type="entry name" value="N-GLYCOSYLASE_DNA LYASE"/>
    <property type="match status" value="1"/>
</dbReference>
<dbReference type="CDD" id="cd00056">
    <property type="entry name" value="ENDO3c"/>
    <property type="match status" value="1"/>
</dbReference>
<evidence type="ECO:0000256" key="1">
    <source>
        <dbReference type="ARBA" id="ARBA00010679"/>
    </source>
</evidence>
<dbReference type="Gene3D" id="1.10.1670.10">
    <property type="entry name" value="Helix-hairpin-Helix base-excision DNA repair enzymes (C-terminal)"/>
    <property type="match status" value="1"/>
</dbReference>
<evidence type="ECO:0000256" key="5">
    <source>
        <dbReference type="ARBA" id="ARBA00023204"/>
    </source>
</evidence>